<evidence type="ECO:0000313" key="2">
    <source>
        <dbReference type="EMBL" id="MCD7471597.1"/>
    </source>
</evidence>
<feature type="transmembrane region" description="Helical" evidence="1">
    <location>
        <begin position="20"/>
        <end position="41"/>
    </location>
</feature>
<comment type="caution">
    <text evidence="2">The sequence shown here is derived from an EMBL/GenBank/DDBJ whole genome shotgun (WGS) entry which is preliminary data.</text>
</comment>
<dbReference type="PANTHER" id="PTHR10811">
    <property type="entry name" value="FRINGE-RELATED"/>
    <property type="match status" value="1"/>
</dbReference>
<name>A0ABS8TJA2_DATST</name>
<organism evidence="2 3">
    <name type="scientific">Datura stramonium</name>
    <name type="common">Jimsonweed</name>
    <name type="synonym">Common thornapple</name>
    <dbReference type="NCBI Taxonomy" id="4076"/>
    <lineage>
        <taxon>Eukaryota</taxon>
        <taxon>Viridiplantae</taxon>
        <taxon>Streptophyta</taxon>
        <taxon>Embryophyta</taxon>
        <taxon>Tracheophyta</taxon>
        <taxon>Spermatophyta</taxon>
        <taxon>Magnoliopsida</taxon>
        <taxon>eudicotyledons</taxon>
        <taxon>Gunneridae</taxon>
        <taxon>Pentapetalae</taxon>
        <taxon>asterids</taxon>
        <taxon>lamiids</taxon>
        <taxon>Solanales</taxon>
        <taxon>Solanaceae</taxon>
        <taxon>Solanoideae</taxon>
        <taxon>Datureae</taxon>
        <taxon>Datura</taxon>
    </lineage>
</organism>
<reference evidence="2 3" key="1">
    <citation type="journal article" date="2021" name="BMC Genomics">
        <title>Datura genome reveals duplications of psychoactive alkaloid biosynthetic genes and high mutation rate following tissue culture.</title>
        <authorList>
            <person name="Rajewski A."/>
            <person name="Carter-House D."/>
            <person name="Stajich J."/>
            <person name="Litt A."/>
        </authorList>
    </citation>
    <scope>NUCLEOTIDE SEQUENCE [LARGE SCALE GENOMIC DNA]</scope>
    <source>
        <strain evidence="2">AR-01</strain>
    </source>
</reference>
<accession>A0ABS8TJA2</accession>
<proteinExistence type="predicted"/>
<evidence type="ECO:0000313" key="3">
    <source>
        <dbReference type="Proteomes" id="UP000823775"/>
    </source>
</evidence>
<dbReference type="InterPro" id="IPR006740">
    <property type="entry name" value="DUF604"/>
</dbReference>
<dbReference type="Gene3D" id="3.90.550.50">
    <property type="match status" value="1"/>
</dbReference>
<dbReference type="Pfam" id="PF04646">
    <property type="entry name" value="DUF604"/>
    <property type="match status" value="1"/>
</dbReference>
<keyword evidence="1" id="KW-1133">Transmembrane helix</keyword>
<gene>
    <name evidence="2" type="ORF">HAX54_012168</name>
</gene>
<sequence length="504" mass="58333">MCASTSSQRSQFGVNNHRNFITWFFVLLLIIYLIYSTNIIFKEDDCPSSSSLSSSNISTSEALSTNVSSFTLQDQQQERTKEYVRKKEPETELKHIVFGIAASSSLWDQRKEYIKLWWKPGETRGVVWLDEKVKTNRNEGLPDIRISDDTSNFQYTNQQGIRSALRISRVVSETLRLGLRDVRWFVMGDDDTVFIVENVVRVLSKYDHNQYYYIGSSSESHVQNMFFSYAMAYGGGGFAISYPLAKELEKMQDHCIQRYPGLYGSDDRIQACMAELGVPLTKERGFHQYDVYGNLLGLLGAHPVTPLVSLHHLDVVDPIFPGMSRVSGLQRLFESAKLDSASLMQQSICYDKDRYWSISVSWGYVVQIIRGNISPRELEMPTRTFLNWYKRADYTAYAFNTRPVTKHPCQKPFVYYMNMAKFDRSKNQIIGIYYRHREPSPYCRWKSESPENINNIVLLKKPDFNRWKKSPRRDCCGVLPSNNNSKSNLYMWVGNCRDGEISEL</sequence>
<keyword evidence="1" id="KW-0812">Transmembrane</keyword>
<dbReference type="EMBL" id="JACEIK010001700">
    <property type="protein sequence ID" value="MCD7471597.1"/>
    <property type="molecule type" value="Genomic_DNA"/>
</dbReference>
<keyword evidence="3" id="KW-1185">Reference proteome</keyword>
<dbReference type="Proteomes" id="UP000823775">
    <property type="component" value="Unassembled WGS sequence"/>
</dbReference>
<evidence type="ECO:0000256" key="1">
    <source>
        <dbReference type="SAM" id="Phobius"/>
    </source>
</evidence>
<protein>
    <submittedName>
        <fullName evidence="2">Uncharacterized protein</fullName>
    </submittedName>
</protein>
<keyword evidence="1" id="KW-0472">Membrane</keyword>